<keyword evidence="2" id="KW-0472">Membrane</keyword>
<protein>
    <submittedName>
        <fullName evidence="3">Uncharacterized protein</fullName>
    </submittedName>
</protein>
<dbReference type="AlphaFoldDB" id="A0AAV4SBJ5"/>
<feature type="transmembrane region" description="Helical" evidence="2">
    <location>
        <begin position="134"/>
        <end position="159"/>
    </location>
</feature>
<name>A0AAV4SBJ5_CAEEX</name>
<sequence length="184" mass="21532">MNARQDACIMFKALISQEKLDIKFGGISPNIGLQQTKAAQTYKREEKKKRGKENTLEKKNVQFGGDSDGRHCKVRLTPKELTPQESMMREEMKRSHCSHLSREEWSDLNSRRSLCQERKATKSLQESPFPINSFFFFFFFLCWQTCHGSMGMAIFFFLLHRQLWFLDSVQDKRVGEPFSFALLS</sequence>
<feature type="region of interest" description="Disordered" evidence="1">
    <location>
        <begin position="38"/>
        <end position="57"/>
    </location>
</feature>
<dbReference type="EMBL" id="BPLR01009123">
    <property type="protein sequence ID" value="GIY29757.1"/>
    <property type="molecule type" value="Genomic_DNA"/>
</dbReference>
<evidence type="ECO:0000313" key="4">
    <source>
        <dbReference type="Proteomes" id="UP001054945"/>
    </source>
</evidence>
<evidence type="ECO:0000256" key="1">
    <source>
        <dbReference type="SAM" id="MobiDB-lite"/>
    </source>
</evidence>
<organism evidence="3 4">
    <name type="scientific">Caerostris extrusa</name>
    <name type="common">Bark spider</name>
    <name type="synonym">Caerostris bankana</name>
    <dbReference type="NCBI Taxonomy" id="172846"/>
    <lineage>
        <taxon>Eukaryota</taxon>
        <taxon>Metazoa</taxon>
        <taxon>Ecdysozoa</taxon>
        <taxon>Arthropoda</taxon>
        <taxon>Chelicerata</taxon>
        <taxon>Arachnida</taxon>
        <taxon>Araneae</taxon>
        <taxon>Araneomorphae</taxon>
        <taxon>Entelegynae</taxon>
        <taxon>Araneoidea</taxon>
        <taxon>Araneidae</taxon>
        <taxon>Caerostris</taxon>
    </lineage>
</organism>
<gene>
    <name evidence="3" type="ORF">CEXT_25241</name>
</gene>
<keyword evidence="4" id="KW-1185">Reference proteome</keyword>
<accession>A0AAV4SBJ5</accession>
<reference evidence="3 4" key="1">
    <citation type="submission" date="2021-06" db="EMBL/GenBank/DDBJ databases">
        <title>Caerostris extrusa draft genome.</title>
        <authorList>
            <person name="Kono N."/>
            <person name="Arakawa K."/>
        </authorList>
    </citation>
    <scope>NUCLEOTIDE SEQUENCE [LARGE SCALE GENOMIC DNA]</scope>
</reference>
<keyword evidence="2" id="KW-1133">Transmembrane helix</keyword>
<proteinExistence type="predicted"/>
<evidence type="ECO:0000256" key="2">
    <source>
        <dbReference type="SAM" id="Phobius"/>
    </source>
</evidence>
<dbReference type="Proteomes" id="UP001054945">
    <property type="component" value="Unassembled WGS sequence"/>
</dbReference>
<comment type="caution">
    <text evidence="3">The sequence shown here is derived from an EMBL/GenBank/DDBJ whole genome shotgun (WGS) entry which is preliminary data.</text>
</comment>
<evidence type="ECO:0000313" key="3">
    <source>
        <dbReference type="EMBL" id="GIY29757.1"/>
    </source>
</evidence>
<keyword evidence="2" id="KW-0812">Transmembrane</keyword>